<sequence length="124" mass="14221">MERDMELVKEILAQLRDGNYHVEEEIDGHSEEKIIYHLKIMEENDLVDVNLSEVINTRTGKEKEWMVGAVGGLTWKGHEFLDAAEHSSAWQQAKDFVREQGSNVPFAVLQKMMMAYIKQEAGLS</sequence>
<dbReference type="Pfam" id="PF10711">
    <property type="entry name" value="DUF2513"/>
    <property type="match status" value="1"/>
</dbReference>
<gene>
    <name evidence="1" type="ordered locus">SRU_1089</name>
</gene>
<dbReference type="PATRIC" id="fig|309807.25.peg.1129"/>
<dbReference type="KEGG" id="sru:SRU_1089"/>
<reference evidence="1 2" key="1">
    <citation type="journal article" date="2005" name="Proc. Natl. Acad. Sci. U.S.A.">
        <title>The genome of Salinibacter ruber: convergence and gene exchange among hyperhalophilic bacteria and archaea.</title>
        <authorList>
            <person name="Mongodin E.F."/>
            <person name="Nelson K.E."/>
            <person name="Daugherty S."/>
            <person name="Deboy R.T."/>
            <person name="Wister J."/>
            <person name="Khouri H."/>
            <person name="Weidman J."/>
            <person name="Walsh D.A."/>
            <person name="Papke R.T."/>
            <person name="Sanchez Perez G."/>
            <person name="Sharma A.K."/>
            <person name="Nesbo C.L."/>
            <person name="MacLeod D."/>
            <person name="Bapteste E."/>
            <person name="Doolittle W.F."/>
            <person name="Charlebois R.L."/>
            <person name="Legault B."/>
            <person name="Rodriguez-Valera F."/>
        </authorList>
    </citation>
    <scope>NUCLEOTIDE SEQUENCE [LARGE SCALE GENOMIC DNA]</scope>
    <source>
        <strain evidence="2">DSM 13855 / CECT 5946 / M31</strain>
    </source>
</reference>
<dbReference type="OrthoDB" id="6960201at2"/>
<name>Q2S3L3_SALRD</name>
<dbReference type="HOGENOM" id="CLU_139712_2_1_10"/>
<proteinExistence type="predicted"/>
<evidence type="ECO:0000313" key="1">
    <source>
        <dbReference type="EMBL" id="ABC43902.1"/>
    </source>
</evidence>
<organism evidence="1 2">
    <name type="scientific">Salinibacter ruber (strain DSM 13855 / M31)</name>
    <dbReference type="NCBI Taxonomy" id="309807"/>
    <lineage>
        <taxon>Bacteria</taxon>
        <taxon>Pseudomonadati</taxon>
        <taxon>Rhodothermota</taxon>
        <taxon>Rhodothermia</taxon>
        <taxon>Rhodothermales</taxon>
        <taxon>Salinibacteraceae</taxon>
        <taxon>Salinibacter</taxon>
    </lineage>
</organism>
<dbReference type="AlphaFoldDB" id="Q2S3L3"/>
<dbReference type="EMBL" id="CP000159">
    <property type="protein sequence ID" value="ABC43902.1"/>
    <property type="molecule type" value="Genomic_DNA"/>
</dbReference>
<accession>Q2S3L3</accession>
<dbReference type="eggNOG" id="ENOG5033A72">
    <property type="taxonomic scope" value="Bacteria"/>
</dbReference>
<dbReference type="InterPro" id="IPR019650">
    <property type="entry name" value="DUF2513"/>
</dbReference>
<evidence type="ECO:0008006" key="3">
    <source>
        <dbReference type="Google" id="ProtNLM"/>
    </source>
</evidence>
<dbReference type="EnsemblBacteria" id="ABC43902">
    <property type="protein sequence ID" value="ABC43902"/>
    <property type="gene ID" value="SRU_1089"/>
</dbReference>
<keyword evidence="2" id="KW-1185">Reference proteome</keyword>
<dbReference type="Proteomes" id="UP000008674">
    <property type="component" value="Chromosome"/>
</dbReference>
<protein>
    <recommendedName>
        <fullName evidence="3">DUF2513 domain-containing protein</fullName>
    </recommendedName>
</protein>
<evidence type="ECO:0000313" key="2">
    <source>
        <dbReference type="Proteomes" id="UP000008674"/>
    </source>
</evidence>